<accession>A0A4P6YG80</accession>
<keyword evidence="3" id="KW-1185">Reference proteome</keyword>
<dbReference type="EMBL" id="CP037933">
    <property type="protein sequence ID" value="QBN19473.1"/>
    <property type="molecule type" value="Genomic_DNA"/>
</dbReference>
<evidence type="ECO:0000313" key="3">
    <source>
        <dbReference type="Proteomes" id="UP000291124"/>
    </source>
</evidence>
<organism evidence="2 3">
    <name type="scientific">Flavobacterium nackdongense</name>
    <dbReference type="NCBI Taxonomy" id="2547394"/>
    <lineage>
        <taxon>Bacteria</taxon>
        <taxon>Pseudomonadati</taxon>
        <taxon>Bacteroidota</taxon>
        <taxon>Flavobacteriia</taxon>
        <taxon>Flavobacteriales</taxon>
        <taxon>Flavobacteriaceae</taxon>
        <taxon>Flavobacterium</taxon>
    </lineage>
</organism>
<dbReference type="KEGG" id="fnk:E1750_11915"/>
<dbReference type="Gene3D" id="1.20.120.450">
    <property type="entry name" value="dinb family like domain"/>
    <property type="match status" value="1"/>
</dbReference>
<gene>
    <name evidence="2" type="ORF">E1750_11915</name>
</gene>
<dbReference type="RefSeq" id="WP_133276990.1">
    <property type="nucleotide sequence ID" value="NZ_CP037933.1"/>
</dbReference>
<protein>
    <submittedName>
        <fullName evidence="2">DinB family protein</fullName>
    </submittedName>
</protein>
<reference evidence="3" key="1">
    <citation type="submission" date="2019-03" db="EMBL/GenBank/DDBJ databases">
        <title>Flavobacterium sp.</title>
        <authorList>
            <person name="Kim H."/>
        </authorList>
    </citation>
    <scope>NUCLEOTIDE SEQUENCE [LARGE SCALE GENOMIC DNA]</scope>
    <source>
        <strain evidence="3">GS13</strain>
    </source>
</reference>
<feature type="domain" description="DinB-like" evidence="1">
    <location>
        <begin position="10"/>
        <end position="144"/>
    </location>
</feature>
<dbReference type="InterPro" id="IPR024775">
    <property type="entry name" value="DinB-like"/>
</dbReference>
<name>A0A4P6YG80_9FLAO</name>
<dbReference type="OrthoDB" id="4295522at2"/>
<proteinExistence type="predicted"/>
<sequence>MHHTLEVNTTSRKMALKFLENYSLEQLNKIPEGFSNNLIWNIGHILVTQQLLVYKLSGLPMMVSDDMVEKFKKGSKPEQEITQTEVEEIKSLLFVTIEKTNEDLKNNVFKEYQEYPTSTGFVLKNAEGAMAFNNFHEGLHLGIMMSLRKLV</sequence>
<evidence type="ECO:0000259" key="1">
    <source>
        <dbReference type="Pfam" id="PF12867"/>
    </source>
</evidence>
<dbReference type="InterPro" id="IPR034660">
    <property type="entry name" value="DinB/YfiT-like"/>
</dbReference>
<evidence type="ECO:0000313" key="2">
    <source>
        <dbReference type="EMBL" id="QBN19473.1"/>
    </source>
</evidence>
<dbReference type="Proteomes" id="UP000291124">
    <property type="component" value="Chromosome"/>
</dbReference>
<dbReference type="SUPFAM" id="SSF109854">
    <property type="entry name" value="DinB/YfiT-like putative metalloenzymes"/>
    <property type="match status" value="1"/>
</dbReference>
<dbReference type="AlphaFoldDB" id="A0A4P6YG80"/>
<dbReference type="Pfam" id="PF12867">
    <property type="entry name" value="DinB_2"/>
    <property type="match status" value="1"/>
</dbReference>